<feature type="compositionally biased region" description="Polar residues" evidence="2">
    <location>
        <begin position="84"/>
        <end position="114"/>
    </location>
</feature>
<protein>
    <recommendedName>
        <fullName evidence="5">WD40 repeat-like protein</fullName>
    </recommendedName>
</protein>
<dbReference type="EMBL" id="CP144529">
    <property type="protein sequence ID" value="WWC73507.1"/>
    <property type="molecule type" value="Genomic_DNA"/>
</dbReference>
<dbReference type="PANTHER" id="PTHR44099:SF4">
    <property type="entry name" value="RABCONNECTIN-3B, ISOFORM A"/>
    <property type="match status" value="1"/>
</dbReference>
<feature type="compositionally biased region" description="Basic and acidic residues" evidence="2">
    <location>
        <begin position="567"/>
        <end position="576"/>
    </location>
</feature>
<reference evidence="3" key="1">
    <citation type="submission" date="2013-07" db="EMBL/GenBank/DDBJ databases">
        <authorList>
            <consortium name="The Broad Institute Genome Sequencing Platform"/>
            <person name="Cuomo C."/>
            <person name="Litvintseva A."/>
            <person name="Chen Y."/>
            <person name="Heitman J."/>
            <person name="Sun S."/>
            <person name="Springer D."/>
            <person name="Dromer F."/>
            <person name="Young S.K."/>
            <person name="Zeng Q."/>
            <person name="Gargeya S."/>
            <person name="Fitzgerald M."/>
            <person name="Abouelleil A."/>
            <person name="Alvarado L."/>
            <person name="Berlin A.M."/>
            <person name="Chapman S.B."/>
            <person name="Dewar J."/>
            <person name="Goldberg J."/>
            <person name="Griggs A."/>
            <person name="Gujja S."/>
            <person name="Hansen M."/>
            <person name="Howarth C."/>
            <person name="Imamovic A."/>
            <person name="Larimer J."/>
            <person name="McCowan C."/>
            <person name="Murphy C."/>
            <person name="Pearson M."/>
            <person name="Priest M."/>
            <person name="Roberts A."/>
            <person name="Saif S."/>
            <person name="Shea T."/>
            <person name="Sykes S."/>
            <person name="Wortman J."/>
            <person name="Nusbaum C."/>
            <person name="Birren B."/>
        </authorList>
    </citation>
    <scope>NUCLEOTIDE SEQUENCE</scope>
    <source>
        <strain evidence="3">CBS 10737</strain>
    </source>
</reference>
<keyword evidence="1" id="KW-0853">WD repeat</keyword>
<feature type="compositionally biased region" description="Low complexity" evidence="2">
    <location>
        <begin position="115"/>
        <end position="127"/>
    </location>
</feature>
<dbReference type="SUPFAM" id="SSF50978">
    <property type="entry name" value="WD40 repeat-like"/>
    <property type="match status" value="2"/>
</dbReference>
<gene>
    <name evidence="3" type="ORF">I206_107478</name>
</gene>
<feature type="compositionally biased region" description="Polar residues" evidence="2">
    <location>
        <begin position="539"/>
        <end position="548"/>
    </location>
</feature>
<reference evidence="3" key="2">
    <citation type="submission" date="2024-02" db="EMBL/GenBank/DDBJ databases">
        <title>Comparative genomics of Cryptococcus and Kwoniella reveals pathogenesis evolution and contrasting modes of karyotype evolution via chromosome fusion or intercentromeric recombination.</title>
        <authorList>
            <person name="Coelho M.A."/>
            <person name="David-Palma M."/>
            <person name="Shea T."/>
            <person name="Bowers K."/>
            <person name="McGinley-Smith S."/>
            <person name="Mohammad A.W."/>
            <person name="Gnirke A."/>
            <person name="Yurkov A.M."/>
            <person name="Nowrousian M."/>
            <person name="Sun S."/>
            <person name="Cuomo C.A."/>
            <person name="Heitman J."/>
        </authorList>
    </citation>
    <scope>NUCLEOTIDE SEQUENCE</scope>
    <source>
        <strain evidence="3">CBS 10737</strain>
    </source>
</reference>
<evidence type="ECO:0000256" key="2">
    <source>
        <dbReference type="SAM" id="MobiDB-lite"/>
    </source>
</evidence>
<feature type="compositionally biased region" description="Basic and acidic residues" evidence="2">
    <location>
        <begin position="168"/>
        <end position="189"/>
    </location>
</feature>
<dbReference type="InterPro" id="IPR049916">
    <property type="entry name" value="WDR72-like"/>
</dbReference>
<dbReference type="InterPro" id="IPR015943">
    <property type="entry name" value="WD40/YVTN_repeat-like_dom_sf"/>
</dbReference>
<dbReference type="SMART" id="SM00320">
    <property type="entry name" value="WD40"/>
    <property type="match status" value="3"/>
</dbReference>
<dbReference type="KEGG" id="kpin:30174176"/>
<sequence length="1495" mass="164768">MAEKPLRIPFLLDPLLPLTTPEETLPIKPTHVASWLVPSFDESGPSRRTALASEENTIWISIIKEPISREDILSPDIPSIITQAASSNTSPQLGSRRSRPTQNRNLSYSGRPRNTSSASSIYSTSSAKGNRRTSAFSPPPSAIQLPTTTLSSISASVATLDKHSHRGSITDRNELRESLEKHKERKDDGPSIIGLGIGGITRKGLTGLHGRDAIGNQDQDDKSGATSPKSFMSTSTEGTTNNNSRFGFFGRNSSSTDNELTTEKNEERLEEAKVDLEMEKESREDRKEEQDRKLIEDLIENQSPTPTNAHGDHVQQKENAVKKEQIVKRIVLREAGRGKIVQMSVFEEFDSLIILRDEGLLDIFSLTTLYQTANLDLESATESQLTSSRSISKSRKISLFWSWQNINIARKDNTFMLLAHGLPWPCALPSPNGELTRVVMIAPSLSSKAAMHIIARLELPGEGDVAVCNNQDSSYLLHCTSTSLTSYPIVFPSTPDASSATESPAIKASPQIRAVSSIFPSPLLRSSTPDPSQQHERQQSNSQATIRRSASFAHLKESVSSPSLGDNHPKEEKKEGFAKFLARRDWRVKGKEEDKVDEQQPGIGEGAEMERNGGGDWNRIAIHEDGEGAGWGDNDVDLFWTDGKKLDLRGSIHLQSKEGINQALFTRGWGTVVVRSRDQVALYRPEEDKHDPSSGRTRNLRFKEHSSMIFEGVSVQTLDSNGHMLMVNPTGVDLLNLARKNSITRSLVKLSESANTSRVTDIVPANVEDLLVSDAQGNVSSHALSDLFTLNKTSKPEESVPTVDRLDSPVTCMTTIVTPDDAAQEYLIAGDEDGAVRIWTTNSLRIRGSWTLFADPVQNIALLDMPQAGPLIGCLLITSREGTVGIISLKEMDHLFLIPASRTPLRRVFIQEKDIMLAYANGKARLWNTQTQEFRRSTGLDAAEDMLQNGDWVEVLLTNREHEAVLSPINCLPNNSRDLGRMLSFDLRGIGRWIHSSKNNSNHSPLSTLRNLLSIFLTFGVDEKVDETCVKELGIIKPQVPIIAGQTHENGSQFEYAQGPDVWCISPAMTGLRQLVIVTLLRPFLDSPDHERWAAEVIAFYTASLPTFAIEPDLQFFAEYYMDSSGDVHQAARLLFAARLGRMTSGEIAAMIDNSHANLPSKSSPSSRSSEEAINALTMLGGIALHKFESMQPNVLKSIAESVSLYLKSNTYAQLSLAVEICSKGFTTWQSYVDPFEILRRLFHLSTHKDFSSTTLNGGSSIAAQSRLAVLNVALTNPALFMSTLSMDILNSKSVEARTSIMKLCVFISRKKPNLLEHGLPKIAEAIVKSLDPNIGKMRDDVWQAATVILNELVLAFSTIDFHSGTQRLAVGTHEGAVIMYDLKTASRLYVIEPHKHPVSAVTFSPDGRRLITVSLEEGNVTVWKVGSSLSGFFNVGAPPRQGGEKGEPFKRIEFIRADDDPMDSTSALSDIQISWPGNRQARVIIKETALTFET</sequence>
<name>A0AAJ8MU50_9TREE</name>
<proteinExistence type="predicted"/>
<organism evidence="3 4">
    <name type="scientific">Kwoniella pini CBS 10737</name>
    <dbReference type="NCBI Taxonomy" id="1296096"/>
    <lineage>
        <taxon>Eukaryota</taxon>
        <taxon>Fungi</taxon>
        <taxon>Dikarya</taxon>
        <taxon>Basidiomycota</taxon>
        <taxon>Agaricomycotina</taxon>
        <taxon>Tremellomycetes</taxon>
        <taxon>Tremellales</taxon>
        <taxon>Cryptococcaceae</taxon>
        <taxon>Kwoniella</taxon>
    </lineage>
</organism>
<feature type="compositionally biased region" description="Basic and acidic residues" evidence="2">
    <location>
        <begin position="310"/>
        <end position="319"/>
    </location>
</feature>
<evidence type="ECO:0000313" key="4">
    <source>
        <dbReference type="Proteomes" id="UP000094020"/>
    </source>
</evidence>
<feature type="compositionally biased region" description="Low complexity" evidence="2">
    <location>
        <begin position="233"/>
        <end position="256"/>
    </location>
</feature>
<dbReference type="Gene3D" id="2.130.10.10">
    <property type="entry name" value="YVTN repeat-like/Quinoprotein amine dehydrogenase"/>
    <property type="match status" value="2"/>
</dbReference>
<evidence type="ECO:0000256" key="1">
    <source>
        <dbReference type="PROSITE-ProRule" id="PRU00221"/>
    </source>
</evidence>
<accession>A0AAJ8MU50</accession>
<feature type="region of interest" description="Disordered" evidence="2">
    <location>
        <begin position="158"/>
        <end position="319"/>
    </location>
</feature>
<keyword evidence="4" id="KW-1185">Reference proteome</keyword>
<dbReference type="Proteomes" id="UP000094020">
    <property type="component" value="Chromosome 11"/>
</dbReference>
<dbReference type="GO" id="GO:0005737">
    <property type="term" value="C:cytoplasm"/>
    <property type="evidence" value="ECO:0007669"/>
    <property type="project" value="TreeGrafter"/>
</dbReference>
<feature type="repeat" description="WD" evidence="1">
    <location>
        <begin position="1392"/>
        <end position="1426"/>
    </location>
</feature>
<feature type="region of interest" description="Disordered" evidence="2">
    <location>
        <begin position="521"/>
        <end position="576"/>
    </location>
</feature>
<feature type="region of interest" description="Disordered" evidence="2">
    <location>
        <begin position="84"/>
        <end position="144"/>
    </location>
</feature>
<dbReference type="GeneID" id="30174176"/>
<feature type="compositionally biased region" description="Basic and acidic residues" evidence="2">
    <location>
        <begin position="261"/>
        <end position="296"/>
    </location>
</feature>
<dbReference type="Pfam" id="PF00400">
    <property type="entry name" value="WD40"/>
    <property type="match status" value="1"/>
</dbReference>
<dbReference type="InterPro" id="IPR001680">
    <property type="entry name" value="WD40_rpt"/>
</dbReference>
<dbReference type="RefSeq" id="XP_070059628.1">
    <property type="nucleotide sequence ID" value="XM_070203527.1"/>
</dbReference>
<evidence type="ECO:0008006" key="5">
    <source>
        <dbReference type="Google" id="ProtNLM"/>
    </source>
</evidence>
<feature type="region of interest" description="Disordered" evidence="2">
    <location>
        <begin position="590"/>
        <end position="614"/>
    </location>
</feature>
<evidence type="ECO:0000313" key="3">
    <source>
        <dbReference type="EMBL" id="WWC73507.1"/>
    </source>
</evidence>
<dbReference type="InterPro" id="IPR036322">
    <property type="entry name" value="WD40_repeat_dom_sf"/>
</dbReference>
<dbReference type="PANTHER" id="PTHR44099">
    <property type="entry name" value="RABCONNECTIN-3B, ISOFORM A"/>
    <property type="match status" value="1"/>
</dbReference>
<dbReference type="PROSITE" id="PS50082">
    <property type="entry name" value="WD_REPEATS_2"/>
    <property type="match status" value="1"/>
</dbReference>